<dbReference type="GeneID" id="63754998"/>
<evidence type="ECO:0000256" key="1">
    <source>
        <dbReference type="SAM" id="Phobius"/>
    </source>
</evidence>
<keyword evidence="3" id="KW-1185">Reference proteome</keyword>
<dbReference type="Gene3D" id="1.20.1170.10">
    <property type="match status" value="1"/>
</dbReference>
<proteinExistence type="predicted"/>
<dbReference type="SUPFAM" id="SSF58100">
    <property type="entry name" value="Bacterial hemolysins"/>
    <property type="match status" value="1"/>
</dbReference>
<dbReference type="Proteomes" id="UP000184383">
    <property type="component" value="Unassembled WGS sequence"/>
</dbReference>
<protein>
    <submittedName>
        <fullName evidence="2">Uncharacterized protein</fullName>
    </submittedName>
</protein>
<dbReference type="AlphaFoldDB" id="A0A1L9RES1"/>
<dbReference type="CDD" id="cd22656">
    <property type="entry name" value="ClyA_Cry6Aa-like"/>
    <property type="match status" value="1"/>
</dbReference>
<organism evidence="2 3">
    <name type="scientific">Aspergillus wentii DTO 134E9</name>
    <dbReference type="NCBI Taxonomy" id="1073089"/>
    <lineage>
        <taxon>Eukaryota</taxon>
        <taxon>Fungi</taxon>
        <taxon>Dikarya</taxon>
        <taxon>Ascomycota</taxon>
        <taxon>Pezizomycotina</taxon>
        <taxon>Eurotiomycetes</taxon>
        <taxon>Eurotiomycetidae</taxon>
        <taxon>Eurotiales</taxon>
        <taxon>Aspergillaceae</taxon>
        <taxon>Aspergillus</taxon>
        <taxon>Aspergillus subgen. Cremei</taxon>
    </lineage>
</organism>
<dbReference type="EMBL" id="KV878214">
    <property type="protein sequence ID" value="OJJ33367.1"/>
    <property type="molecule type" value="Genomic_DNA"/>
</dbReference>
<keyword evidence="1" id="KW-0812">Transmembrane</keyword>
<sequence>MRYVWEGCCLPTTRKEYMDRFGITELAPSSDTDKTLLGGISSELNNILKTYADIQDTTTTFRDKTWPSIVDLAGRVQKYAETLSDDKSASYYTNIINLTKNYTEAKDATKKSVLKAEILGLIDATIQNINTYSEGIPDVIKKLGNFQEDTKSQSEKIKTDHERLKGYQKEYTHDVVVAATTPTYAWVTILGLIAAVVVAAVVGHRAVEMKDTILDLTNTIKSENDELKAAHTVQIDITRMDTSQGNLKDLIKVTKAALNVLELLEGVWTEIKTELKGIQDLLKDDSEHEIKTIIVQIDVNQVFDEWGKVRDYTKKYIEHAFVSPPQIQSIVKYLKKLDETIKNTKGDGDKDSSGS</sequence>
<accession>A0A1L9RES1</accession>
<name>A0A1L9RES1_ASPWE</name>
<evidence type="ECO:0000313" key="2">
    <source>
        <dbReference type="EMBL" id="OJJ33367.1"/>
    </source>
</evidence>
<dbReference type="RefSeq" id="XP_040687044.1">
    <property type="nucleotide sequence ID" value="XM_040839150.1"/>
</dbReference>
<keyword evidence="1" id="KW-1133">Transmembrane helix</keyword>
<evidence type="ECO:0000313" key="3">
    <source>
        <dbReference type="Proteomes" id="UP000184383"/>
    </source>
</evidence>
<keyword evidence="1" id="KW-0472">Membrane</keyword>
<dbReference type="OrthoDB" id="4494488at2759"/>
<gene>
    <name evidence="2" type="ORF">ASPWEDRAFT_70912</name>
</gene>
<feature type="transmembrane region" description="Helical" evidence="1">
    <location>
        <begin position="184"/>
        <end position="203"/>
    </location>
</feature>
<dbReference type="VEuPathDB" id="FungiDB:ASPWEDRAFT_70912"/>
<reference evidence="3" key="1">
    <citation type="journal article" date="2017" name="Genome Biol.">
        <title>Comparative genomics reveals high biological diversity and specific adaptations in the industrially and medically important fungal genus Aspergillus.</title>
        <authorList>
            <person name="de Vries R.P."/>
            <person name="Riley R."/>
            <person name="Wiebenga A."/>
            <person name="Aguilar-Osorio G."/>
            <person name="Amillis S."/>
            <person name="Uchima C.A."/>
            <person name="Anderluh G."/>
            <person name="Asadollahi M."/>
            <person name="Askin M."/>
            <person name="Barry K."/>
            <person name="Battaglia E."/>
            <person name="Bayram O."/>
            <person name="Benocci T."/>
            <person name="Braus-Stromeyer S.A."/>
            <person name="Caldana C."/>
            <person name="Canovas D."/>
            <person name="Cerqueira G.C."/>
            <person name="Chen F."/>
            <person name="Chen W."/>
            <person name="Choi C."/>
            <person name="Clum A."/>
            <person name="Dos Santos R.A."/>
            <person name="Damasio A.R."/>
            <person name="Diallinas G."/>
            <person name="Emri T."/>
            <person name="Fekete E."/>
            <person name="Flipphi M."/>
            <person name="Freyberg S."/>
            <person name="Gallo A."/>
            <person name="Gournas C."/>
            <person name="Habgood R."/>
            <person name="Hainaut M."/>
            <person name="Harispe M.L."/>
            <person name="Henrissat B."/>
            <person name="Hilden K.S."/>
            <person name="Hope R."/>
            <person name="Hossain A."/>
            <person name="Karabika E."/>
            <person name="Karaffa L."/>
            <person name="Karanyi Z."/>
            <person name="Krasevec N."/>
            <person name="Kuo A."/>
            <person name="Kusch H."/>
            <person name="LaButti K."/>
            <person name="Lagendijk E.L."/>
            <person name="Lapidus A."/>
            <person name="Levasseur A."/>
            <person name="Lindquist E."/>
            <person name="Lipzen A."/>
            <person name="Logrieco A.F."/>
            <person name="MacCabe A."/>
            <person name="Maekelae M.R."/>
            <person name="Malavazi I."/>
            <person name="Melin P."/>
            <person name="Meyer V."/>
            <person name="Mielnichuk N."/>
            <person name="Miskei M."/>
            <person name="Molnar A.P."/>
            <person name="Mule G."/>
            <person name="Ngan C.Y."/>
            <person name="Orejas M."/>
            <person name="Orosz E."/>
            <person name="Ouedraogo J.P."/>
            <person name="Overkamp K.M."/>
            <person name="Park H.-S."/>
            <person name="Perrone G."/>
            <person name="Piumi F."/>
            <person name="Punt P.J."/>
            <person name="Ram A.F."/>
            <person name="Ramon A."/>
            <person name="Rauscher S."/>
            <person name="Record E."/>
            <person name="Riano-Pachon D.M."/>
            <person name="Robert V."/>
            <person name="Roehrig J."/>
            <person name="Ruller R."/>
            <person name="Salamov A."/>
            <person name="Salih N.S."/>
            <person name="Samson R.A."/>
            <person name="Sandor E."/>
            <person name="Sanguinetti M."/>
            <person name="Schuetze T."/>
            <person name="Sepcic K."/>
            <person name="Shelest E."/>
            <person name="Sherlock G."/>
            <person name="Sophianopoulou V."/>
            <person name="Squina F.M."/>
            <person name="Sun H."/>
            <person name="Susca A."/>
            <person name="Todd R.B."/>
            <person name="Tsang A."/>
            <person name="Unkles S.E."/>
            <person name="van de Wiele N."/>
            <person name="van Rossen-Uffink D."/>
            <person name="Oliveira J.V."/>
            <person name="Vesth T.C."/>
            <person name="Visser J."/>
            <person name="Yu J.-H."/>
            <person name="Zhou M."/>
            <person name="Andersen M.R."/>
            <person name="Archer D.B."/>
            <person name="Baker S.E."/>
            <person name="Benoit I."/>
            <person name="Brakhage A.A."/>
            <person name="Braus G.H."/>
            <person name="Fischer R."/>
            <person name="Frisvad J.C."/>
            <person name="Goldman G.H."/>
            <person name="Houbraken J."/>
            <person name="Oakley B."/>
            <person name="Pocsi I."/>
            <person name="Scazzocchio C."/>
            <person name="Seiboth B."/>
            <person name="vanKuyk P.A."/>
            <person name="Wortman J."/>
            <person name="Dyer P.S."/>
            <person name="Grigoriev I.V."/>
        </authorList>
    </citation>
    <scope>NUCLEOTIDE SEQUENCE [LARGE SCALE GENOMIC DNA]</scope>
    <source>
        <strain evidence="3">DTO 134E9</strain>
    </source>
</reference>